<evidence type="ECO:0000256" key="1">
    <source>
        <dbReference type="SAM" id="MobiDB-lite"/>
    </source>
</evidence>
<sequence length="125" mass="13839">MAQGDGGDQRLVKLDDFEGELDEQWQDVKGRKVLDKNGEEIGTVEDLYVYKDASSVHLLKVSGSERSFLIPVDAVTNVTDEGVEVEQAGDVIQTSPEFDSEEVPDNETSRAAHEHYGYPDPLNID</sequence>
<dbReference type="EMBL" id="CADCVG010000088">
    <property type="protein sequence ID" value="CAA9459438.1"/>
    <property type="molecule type" value="Genomic_DNA"/>
</dbReference>
<feature type="domain" description="PRC-barrel" evidence="2">
    <location>
        <begin position="26"/>
        <end position="85"/>
    </location>
</feature>
<dbReference type="Pfam" id="PF05239">
    <property type="entry name" value="PRC"/>
    <property type="match status" value="1"/>
</dbReference>
<dbReference type="Gene3D" id="3.90.50.10">
    <property type="entry name" value="Photosynthetic Reaction Center, subunit H, domain 2"/>
    <property type="match status" value="1"/>
</dbReference>
<dbReference type="GO" id="GO:0030077">
    <property type="term" value="C:plasma membrane light-harvesting complex"/>
    <property type="evidence" value="ECO:0007669"/>
    <property type="project" value="InterPro"/>
</dbReference>
<dbReference type="SUPFAM" id="SSF50346">
    <property type="entry name" value="PRC-barrel domain"/>
    <property type="match status" value="1"/>
</dbReference>
<evidence type="ECO:0000259" key="2">
    <source>
        <dbReference type="Pfam" id="PF05239"/>
    </source>
</evidence>
<accession>A0A6J4R0T2</accession>
<reference evidence="3" key="1">
    <citation type="submission" date="2020-02" db="EMBL/GenBank/DDBJ databases">
        <authorList>
            <person name="Meier V. D."/>
        </authorList>
    </citation>
    <scope>NUCLEOTIDE SEQUENCE</scope>
    <source>
        <strain evidence="3">AVDCRST_MAG14</strain>
    </source>
</reference>
<evidence type="ECO:0000313" key="3">
    <source>
        <dbReference type="EMBL" id="CAA9459438.1"/>
    </source>
</evidence>
<dbReference type="InterPro" id="IPR011033">
    <property type="entry name" value="PRC_barrel-like_sf"/>
</dbReference>
<proteinExistence type="predicted"/>
<dbReference type="InterPro" id="IPR027275">
    <property type="entry name" value="PRC-brl_dom"/>
</dbReference>
<dbReference type="GO" id="GO:0019684">
    <property type="term" value="P:photosynthesis, light reaction"/>
    <property type="evidence" value="ECO:0007669"/>
    <property type="project" value="InterPro"/>
</dbReference>
<name>A0A6J4R0T2_9ACTN</name>
<protein>
    <recommendedName>
        <fullName evidence="2">PRC-barrel domain-containing protein</fullName>
    </recommendedName>
</protein>
<gene>
    <name evidence="3" type="ORF">AVDCRST_MAG14-2102</name>
</gene>
<dbReference type="InterPro" id="IPR014747">
    <property type="entry name" value="Bac_photo_RC_H_C"/>
</dbReference>
<dbReference type="AlphaFoldDB" id="A0A6J4R0T2"/>
<feature type="region of interest" description="Disordered" evidence="1">
    <location>
        <begin position="87"/>
        <end position="125"/>
    </location>
</feature>
<organism evidence="3">
    <name type="scientific">uncultured Rubrobacteraceae bacterium</name>
    <dbReference type="NCBI Taxonomy" id="349277"/>
    <lineage>
        <taxon>Bacteria</taxon>
        <taxon>Bacillati</taxon>
        <taxon>Actinomycetota</taxon>
        <taxon>Rubrobacteria</taxon>
        <taxon>Rubrobacterales</taxon>
        <taxon>Rubrobacteraceae</taxon>
        <taxon>environmental samples</taxon>
    </lineage>
</organism>
<feature type="compositionally biased region" description="Basic and acidic residues" evidence="1">
    <location>
        <begin position="107"/>
        <end position="117"/>
    </location>
</feature>